<dbReference type="WBParaSite" id="maker-uti_cns_0008637-snap-gene-0.7-mRNA-1">
    <property type="protein sequence ID" value="maker-uti_cns_0008637-snap-gene-0.7-mRNA-1"/>
    <property type="gene ID" value="maker-uti_cns_0008637-snap-gene-0.7"/>
</dbReference>
<protein>
    <recommendedName>
        <fullName evidence="8">Phosphodiesterase</fullName>
        <ecNumber evidence="8">3.1.4.-</ecNumber>
    </recommendedName>
</protein>
<feature type="active site" description="Proton donor" evidence="5">
    <location>
        <position position="519"/>
    </location>
</feature>
<feature type="binding site" evidence="6">
    <location>
        <begin position="519"/>
        <end position="523"/>
    </location>
    <ligand>
        <name>AMP</name>
        <dbReference type="ChEBI" id="CHEBI:456215"/>
    </ligand>
</feature>
<keyword evidence="3 7" id="KW-0479">Metal-binding</keyword>
<dbReference type="InterPro" id="IPR003607">
    <property type="entry name" value="HD/PDEase_dom"/>
</dbReference>
<evidence type="ECO:0000256" key="6">
    <source>
        <dbReference type="PIRSR" id="PIRSR623088-2"/>
    </source>
</evidence>
<sequence>DYFARLGEVLSAEEFESVAIDTIRELLKCHSVRLQFNEASPLSSWRQQQAGEQQKALTFQCSGYARTLAGTGAVTLLDAAAFRDFADEATRLFGAPPPGGCTQGLVIPVGDRSTSHCLLTAYPAEEVTERHRASMESLRRQSGCHLLAVNPPGFDGLLRQRRQSSRHCGCGRWRPGVDSNRRRFRAACFSLTAIQYSPCELYDQDSEHLQLKVIKYLKNRINCETGFLLLVSQDRAHVFCQEQLADIQSVLGDSRCPSGRYSASRHQPRRLPSGLPSLACTIAFQTERMLKNQTQTNELVAKVFDGLPTTSNEKEQPVEIRIPATHGVAGYVATKGELLNIKDAYSHPLFYSKVDEDTGFRTRNILCFPIQDEHGTIVGVAQLCNKIKAAHFSTFDEDLARAFSVYCCIAIIHSLMYKRVQAAQARHQLATELMTYHMHVPERAVYDLANAAVRRLDEFCPHFDQFVSVPRDIVEADSCSAVVQMFDDLKLTKTWRIRRTTLARFVLLARKGYRDPPYHNWSHAFSVAHFTYLCLKNLRLDKCLTPLEYFSFLVASLCHDIDHRGTNNSFENSSGSALSGLYSSEGSVLERHHFSQTVCILNREGCNVFENLSEKEYSAVLDIIRDIILATDLAHHLKIKSEIDAVAESGPDWSKQQHRYLMLCLLMTASDLSDQTKVWKNTRQVAKLIYQEFFSLGDKEKSLGKQPAEGMDRDKADIPQLQVNFPEHNRGSGLQVWPAQCSVLTSQIDRNVSNWRIIGQKLSSGEVQRCDATIFESRLVPDDE</sequence>
<dbReference type="GO" id="GO:0046872">
    <property type="term" value="F:metal ion binding"/>
    <property type="evidence" value="ECO:0007669"/>
    <property type="project" value="UniProtKB-KW"/>
</dbReference>
<feature type="binding site" evidence="7">
    <location>
        <position position="560"/>
    </location>
    <ligand>
        <name>Zn(2+)</name>
        <dbReference type="ChEBI" id="CHEBI:29105"/>
        <label>2</label>
    </ligand>
</feature>
<evidence type="ECO:0000256" key="4">
    <source>
        <dbReference type="ARBA" id="ARBA00022801"/>
    </source>
</evidence>
<dbReference type="InterPro" id="IPR023088">
    <property type="entry name" value="PDEase"/>
</dbReference>
<dbReference type="InterPro" id="IPR003018">
    <property type="entry name" value="GAF"/>
</dbReference>
<evidence type="ECO:0000259" key="9">
    <source>
        <dbReference type="PROSITE" id="PS51845"/>
    </source>
</evidence>
<feature type="binding site" evidence="7">
    <location>
        <position position="560"/>
    </location>
    <ligand>
        <name>Zn(2+)</name>
        <dbReference type="ChEBI" id="CHEBI:29105"/>
        <label>1</label>
    </ligand>
</feature>
<organism evidence="10 11">
    <name type="scientific">Macrostomum lignano</name>
    <dbReference type="NCBI Taxonomy" id="282301"/>
    <lineage>
        <taxon>Eukaryota</taxon>
        <taxon>Metazoa</taxon>
        <taxon>Spiralia</taxon>
        <taxon>Lophotrochozoa</taxon>
        <taxon>Platyhelminthes</taxon>
        <taxon>Rhabditophora</taxon>
        <taxon>Macrostomorpha</taxon>
        <taxon>Macrostomida</taxon>
        <taxon>Macrostomidae</taxon>
        <taxon>Macrostomum</taxon>
    </lineage>
</organism>
<dbReference type="GO" id="GO:0004114">
    <property type="term" value="F:3',5'-cyclic-nucleotide phosphodiesterase activity"/>
    <property type="evidence" value="ECO:0007669"/>
    <property type="project" value="InterPro"/>
</dbReference>
<dbReference type="InterPro" id="IPR023174">
    <property type="entry name" value="PDEase_CS"/>
</dbReference>
<dbReference type="InterPro" id="IPR029016">
    <property type="entry name" value="GAF-like_dom_sf"/>
</dbReference>
<feature type="domain" description="PDEase" evidence="9">
    <location>
        <begin position="441"/>
        <end position="766"/>
    </location>
</feature>
<accession>A0A1I8HXY0</accession>
<dbReference type="CDD" id="cd00077">
    <property type="entry name" value="HDc"/>
    <property type="match status" value="1"/>
</dbReference>
<dbReference type="InterPro" id="IPR036971">
    <property type="entry name" value="PDEase_catalytic_dom_sf"/>
</dbReference>
<dbReference type="Gene3D" id="3.30.450.40">
    <property type="match status" value="1"/>
</dbReference>
<feature type="binding site" evidence="6">
    <location>
        <position position="560"/>
    </location>
    <ligand>
        <name>AMP</name>
        <dbReference type="ChEBI" id="CHEBI:456215"/>
    </ligand>
</feature>
<dbReference type="SMART" id="SM00471">
    <property type="entry name" value="HDc"/>
    <property type="match status" value="1"/>
</dbReference>
<feature type="binding site" evidence="6">
    <location>
        <position position="722"/>
    </location>
    <ligand>
        <name>AMP</name>
        <dbReference type="ChEBI" id="CHEBI:456215"/>
    </ligand>
</feature>
<feature type="binding site" evidence="6">
    <location>
        <position position="671"/>
    </location>
    <ligand>
        <name>AMP</name>
        <dbReference type="ChEBI" id="CHEBI:456215"/>
    </ligand>
</feature>
<dbReference type="SUPFAM" id="SSF109604">
    <property type="entry name" value="HD-domain/PDEase-like"/>
    <property type="match status" value="1"/>
</dbReference>
<keyword evidence="2" id="KW-0140">cGMP</keyword>
<evidence type="ECO:0000256" key="8">
    <source>
        <dbReference type="RuleBase" id="RU363067"/>
    </source>
</evidence>
<dbReference type="InterPro" id="IPR002073">
    <property type="entry name" value="PDEase_catalytic_dom"/>
</dbReference>
<comment type="cofactor">
    <cofactor evidence="8">
        <name>a divalent metal cation</name>
        <dbReference type="ChEBI" id="CHEBI:60240"/>
    </cofactor>
    <text evidence="8">Binds 2 divalent metal cations per subunit. Site 1 may preferentially bind zinc ions, while site 2 has a preference for magnesium and/or manganese ions.</text>
</comment>
<dbReference type="GO" id="GO:0007165">
    <property type="term" value="P:signal transduction"/>
    <property type="evidence" value="ECO:0007669"/>
    <property type="project" value="InterPro"/>
</dbReference>
<proteinExistence type="inferred from homology"/>
<dbReference type="EC" id="3.1.4.-" evidence="8"/>
<dbReference type="SMART" id="SM00065">
    <property type="entry name" value="GAF"/>
    <property type="match status" value="1"/>
</dbReference>
<evidence type="ECO:0000256" key="7">
    <source>
        <dbReference type="PIRSR" id="PIRSR623088-3"/>
    </source>
</evidence>
<reference evidence="11" key="1">
    <citation type="submission" date="2016-11" db="UniProtKB">
        <authorList>
            <consortium name="WormBaseParasite"/>
        </authorList>
    </citation>
    <scope>IDENTIFICATION</scope>
</reference>
<feature type="binding site" evidence="7">
    <location>
        <position position="559"/>
    </location>
    <ligand>
        <name>Zn(2+)</name>
        <dbReference type="ChEBI" id="CHEBI:29105"/>
        <label>1</label>
    </ligand>
</feature>
<dbReference type="Proteomes" id="UP000095280">
    <property type="component" value="Unplaced"/>
</dbReference>
<dbReference type="SUPFAM" id="SSF55781">
    <property type="entry name" value="GAF domain-like"/>
    <property type="match status" value="1"/>
</dbReference>
<evidence type="ECO:0000313" key="10">
    <source>
        <dbReference type="Proteomes" id="UP000095280"/>
    </source>
</evidence>
<evidence type="ECO:0000256" key="2">
    <source>
        <dbReference type="ARBA" id="ARBA00022535"/>
    </source>
</evidence>
<dbReference type="Gene3D" id="1.10.1300.10">
    <property type="entry name" value="3'5'-cyclic nucleotide phosphodiesterase, catalytic domain"/>
    <property type="match status" value="1"/>
</dbReference>
<evidence type="ECO:0000256" key="3">
    <source>
        <dbReference type="ARBA" id="ARBA00022723"/>
    </source>
</evidence>
<dbReference type="PANTHER" id="PTHR11347">
    <property type="entry name" value="CYCLIC NUCLEOTIDE PHOSPHODIESTERASE"/>
    <property type="match status" value="1"/>
</dbReference>
<dbReference type="PRINTS" id="PR00387">
    <property type="entry name" value="PDIESTERASE1"/>
</dbReference>
<keyword evidence="10" id="KW-1185">Reference proteome</keyword>
<keyword evidence="4 8" id="KW-0378">Hydrolase</keyword>
<dbReference type="AlphaFoldDB" id="A0A1I8HXY0"/>
<evidence type="ECO:0000256" key="5">
    <source>
        <dbReference type="PIRSR" id="PIRSR623088-1"/>
    </source>
</evidence>
<name>A0A1I8HXY0_9PLAT</name>
<evidence type="ECO:0000313" key="11">
    <source>
        <dbReference type="WBParaSite" id="maker-uti_cns_0008637-snap-gene-0.7-mRNA-1"/>
    </source>
</evidence>
<comment type="similarity">
    <text evidence="1 8">Belongs to the cyclic nucleotide phosphodiesterase family.</text>
</comment>
<feature type="binding site" evidence="7">
    <location>
        <position position="523"/>
    </location>
    <ligand>
        <name>Zn(2+)</name>
        <dbReference type="ChEBI" id="CHEBI:29105"/>
        <label>1</label>
    </ligand>
</feature>
<dbReference type="FunFam" id="1.10.1300.10:FF:000003">
    <property type="entry name" value="Phosphodiesterase"/>
    <property type="match status" value="1"/>
</dbReference>
<evidence type="ECO:0000256" key="1">
    <source>
        <dbReference type="ARBA" id="ARBA00007648"/>
    </source>
</evidence>
<dbReference type="PROSITE" id="PS00126">
    <property type="entry name" value="PDEASE_I_1"/>
    <property type="match status" value="1"/>
</dbReference>
<dbReference type="PROSITE" id="PS51845">
    <property type="entry name" value="PDEASE_I_2"/>
    <property type="match status" value="1"/>
</dbReference>
<feature type="binding site" evidence="7">
    <location>
        <position position="671"/>
    </location>
    <ligand>
        <name>Zn(2+)</name>
        <dbReference type="ChEBI" id="CHEBI:29105"/>
        <label>1</label>
    </ligand>
</feature>
<dbReference type="Pfam" id="PF00233">
    <property type="entry name" value="PDEase_I"/>
    <property type="match status" value="1"/>
</dbReference>